<protein>
    <submittedName>
        <fullName evidence="1">Uncharacterized protein</fullName>
    </submittedName>
</protein>
<comment type="caution">
    <text evidence="1">The sequence shown here is derived from an EMBL/GenBank/DDBJ whole genome shotgun (WGS) entry which is preliminary data.</text>
</comment>
<proteinExistence type="predicted"/>
<organism evidence="1">
    <name type="scientific">marine sediment metagenome</name>
    <dbReference type="NCBI Taxonomy" id="412755"/>
    <lineage>
        <taxon>unclassified sequences</taxon>
        <taxon>metagenomes</taxon>
        <taxon>ecological metagenomes</taxon>
    </lineage>
</organism>
<evidence type="ECO:0000313" key="1">
    <source>
        <dbReference type="EMBL" id="KKL16609.1"/>
    </source>
</evidence>
<name>A0A0F9B3W8_9ZZZZ</name>
<sequence length="176" mass="19940">MTERFDWLQRYGDLIMDPPPLLAPLQPTAMHAIEVRAETRTAALMQDMYNTQAFHRLAYNKEDNDCGVRALAVACAAPYVESHAAFKQVGRVDGGPVTPFWMEQAAERLGYQLKAYPIPAGCTLESCRQYFAHTVSGYIILTCDHAVGMWNGEIIDWARESKQRVTQIFKAQRIEQ</sequence>
<accession>A0A0F9B3W8</accession>
<gene>
    <name evidence="1" type="ORF">LCGC14_2493860</name>
</gene>
<dbReference type="AlphaFoldDB" id="A0A0F9B3W8"/>
<dbReference type="EMBL" id="LAZR01039594">
    <property type="protein sequence ID" value="KKL16609.1"/>
    <property type="molecule type" value="Genomic_DNA"/>
</dbReference>
<reference evidence="1" key="1">
    <citation type="journal article" date="2015" name="Nature">
        <title>Complex archaea that bridge the gap between prokaryotes and eukaryotes.</title>
        <authorList>
            <person name="Spang A."/>
            <person name="Saw J.H."/>
            <person name="Jorgensen S.L."/>
            <person name="Zaremba-Niedzwiedzka K."/>
            <person name="Martijn J."/>
            <person name="Lind A.E."/>
            <person name="van Eijk R."/>
            <person name="Schleper C."/>
            <person name="Guy L."/>
            <person name="Ettema T.J."/>
        </authorList>
    </citation>
    <scope>NUCLEOTIDE SEQUENCE</scope>
</reference>